<organism evidence="2 3">
    <name type="scientific">Parachitinimonas caeni</name>
    <dbReference type="NCBI Taxonomy" id="3031301"/>
    <lineage>
        <taxon>Bacteria</taxon>
        <taxon>Pseudomonadati</taxon>
        <taxon>Pseudomonadota</taxon>
        <taxon>Betaproteobacteria</taxon>
        <taxon>Neisseriales</taxon>
        <taxon>Chitinibacteraceae</taxon>
        <taxon>Parachitinimonas</taxon>
    </lineage>
</organism>
<feature type="compositionally biased region" description="Pro residues" evidence="1">
    <location>
        <begin position="492"/>
        <end position="507"/>
    </location>
</feature>
<feature type="region of interest" description="Disordered" evidence="1">
    <location>
        <begin position="1"/>
        <end position="27"/>
    </location>
</feature>
<feature type="compositionally biased region" description="Polar residues" evidence="1">
    <location>
        <begin position="1"/>
        <end position="17"/>
    </location>
</feature>
<name>A0ABT7DZI5_9NEIS</name>
<evidence type="ECO:0000313" key="2">
    <source>
        <dbReference type="EMBL" id="MDK2125456.1"/>
    </source>
</evidence>
<feature type="region of interest" description="Disordered" evidence="1">
    <location>
        <begin position="479"/>
        <end position="510"/>
    </location>
</feature>
<keyword evidence="3" id="KW-1185">Reference proteome</keyword>
<dbReference type="RefSeq" id="WP_284101766.1">
    <property type="nucleotide sequence ID" value="NZ_JARRAF010000019.1"/>
</dbReference>
<reference evidence="2" key="1">
    <citation type="submission" date="2023-03" db="EMBL/GenBank/DDBJ databases">
        <title>Chitinimonas shenzhenensis gen. nov., sp. nov., a novel member of family Burkholderiaceae isolated from activated sludge collected in Shen Zhen, China.</title>
        <authorList>
            <person name="Wang X."/>
        </authorList>
    </citation>
    <scope>NUCLEOTIDE SEQUENCE</scope>
    <source>
        <strain evidence="2">DQS-5</strain>
    </source>
</reference>
<comment type="caution">
    <text evidence="2">The sequence shown here is derived from an EMBL/GenBank/DDBJ whole genome shotgun (WGS) entry which is preliminary data.</text>
</comment>
<accession>A0ABT7DZI5</accession>
<proteinExistence type="predicted"/>
<evidence type="ECO:0000256" key="1">
    <source>
        <dbReference type="SAM" id="MobiDB-lite"/>
    </source>
</evidence>
<dbReference type="EMBL" id="JARRAF010000019">
    <property type="protein sequence ID" value="MDK2125456.1"/>
    <property type="molecule type" value="Genomic_DNA"/>
</dbReference>
<gene>
    <name evidence="2" type="ORF">PZA18_15485</name>
</gene>
<evidence type="ECO:0000313" key="3">
    <source>
        <dbReference type="Proteomes" id="UP001172778"/>
    </source>
</evidence>
<evidence type="ECO:0008006" key="4">
    <source>
        <dbReference type="Google" id="ProtNLM"/>
    </source>
</evidence>
<sequence>MRQFTDPSRSSPGSLQEQRGLPAQSASHFSVEERSASDWLALWQALAGRMHFFNQDNLPDGNWQALLPAPEHWPALQAWVSDGTPLPAALLAETANRPDLALLLAFLRLQRFPAQAFANLTEAHRQYYYQQVLGLTPRPGRPDESDLILTLNPDASPYTLPAGTRFSAGNDANGDELIYASVDALPLNHARVAKVLTVGQSHRDHHGRKLSRLIRTVVRDEKAEVDWHSVPVLGKEASEDEHDRVFLPGWQLQSPLLWLGGGERSISLILQGQDAKALRELLGGDSSKLATAFNHYWQASVSGQDGAFSLENAELDWSPGAAAAVETLTIRYKLSPLDPPVCGQPGSDPYLSFTLRSQPQTVTGLDSHQDGWVENYDAWQYLAFVETGDRALRLRVEVDGLMPAALRSDQGGLDTDTPFEPWDYQPRQGARLLFTHSEIAGKTLERLQLQVTWQDRPASLLGQKPEDYYGPYRSYLFPDTASQPGNGGGTPPGGPAPQPVPPPPWPVPRVRLRDARGASLPAVNEAGVLILNQDIDLLRFNLKAAANVFFPPKSKVPDLSGLQEASADVRDWPHWFALEWSGDSLGHSLFSEVQAKSQRNYTEQLIQWSKSGKPEDKPQLVVVNAPYTPRVSSLRIGYSASVEWHGHAAMQISQQHPLGPVPVSAPSAGRPARVLAELRTDSHLFIGLAEQPQPGLCALRFDISPLASPGGQDVATLRWRYFDGQRWLALAADRFNSTIGASLLNDGSNDLHNSGIVQLQLAEAPLGSDGLYWLGVSPDLDGGINPLMVPPQFAHLHGIDTQALRVRYAGSNEARLAEPLPAESISDLASPDAAIEKVRQPSPSQFGLPGEEAHRFACRAAERLRHKNRAVTPWDYERLLLADFPELALAKCLRVVDDGRIVPGRALLMVAPRPDTPGQLQPMPSRDLSRRITEALKQRMAPGIQLSISAPRYRQIRLILNLIFNPAYDVGRTVVEINKRLVALLSPWQKAQVIPSDCCYLSEVASFVAQQPEVTQVVAIRAESRVGTGPWEAGNDLWVRTESADEILVPAAEHVFAKLQSVDEPFDGIGWMTIERDFVVAVNGRKLLSEPGIGGQVLGWSLSIG</sequence>
<protein>
    <recommendedName>
        <fullName evidence="4">Baseplate protein J-like domain-containing protein</fullName>
    </recommendedName>
</protein>
<dbReference type="Proteomes" id="UP001172778">
    <property type="component" value="Unassembled WGS sequence"/>
</dbReference>